<feature type="transmembrane region" description="Helical" evidence="6">
    <location>
        <begin position="34"/>
        <end position="56"/>
    </location>
</feature>
<evidence type="ECO:0000256" key="2">
    <source>
        <dbReference type="ARBA" id="ARBA00022475"/>
    </source>
</evidence>
<dbReference type="OrthoDB" id="5772680at2"/>
<dbReference type="AlphaFoldDB" id="A0A2T5C2X4"/>
<dbReference type="GO" id="GO:0005886">
    <property type="term" value="C:plasma membrane"/>
    <property type="evidence" value="ECO:0007669"/>
    <property type="project" value="UniProtKB-SubCell"/>
</dbReference>
<evidence type="ECO:0000256" key="1">
    <source>
        <dbReference type="ARBA" id="ARBA00004162"/>
    </source>
</evidence>
<keyword evidence="5 6" id="KW-0472">Membrane</keyword>
<evidence type="ECO:0000256" key="4">
    <source>
        <dbReference type="ARBA" id="ARBA00022989"/>
    </source>
</evidence>
<dbReference type="RefSeq" id="WP_107821975.1">
    <property type="nucleotide sequence ID" value="NZ_OY782574.1"/>
</dbReference>
<dbReference type="PANTHER" id="PTHR33885:SF3">
    <property type="entry name" value="PHAGE SHOCK PROTEIN C"/>
    <property type="match status" value="1"/>
</dbReference>
<name>A0A2T5C2X4_9BACT</name>
<evidence type="ECO:0000256" key="5">
    <source>
        <dbReference type="ARBA" id="ARBA00023136"/>
    </source>
</evidence>
<evidence type="ECO:0000256" key="6">
    <source>
        <dbReference type="SAM" id="Phobius"/>
    </source>
</evidence>
<evidence type="ECO:0000259" key="7">
    <source>
        <dbReference type="Pfam" id="PF04024"/>
    </source>
</evidence>
<evidence type="ECO:0000256" key="3">
    <source>
        <dbReference type="ARBA" id="ARBA00022692"/>
    </source>
</evidence>
<dbReference type="Proteomes" id="UP000243525">
    <property type="component" value="Unassembled WGS sequence"/>
</dbReference>
<evidence type="ECO:0000313" key="8">
    <source>
        <dbReference type="EMBL" id="PTN09068.1"/>
    </source>
</evidence>
<gene>
    <name evidence="8" type="ORF">C8N47_106168</name>
</gene>
<keyword evidence="3 6" id="KW-0812">Transmembrane</keyword>
<reference evidence="8 9" key="1">
    <citation type="submission" date="2018-04" db="EMBL/GenBank/DDBJ databases">
        <title>Genomic Encyclopedia of Archaeal and Bacterial Type Strains, Phase II (KMG-II): from individual species to whole genera.</title>
        <authorList>
            <person name="Goeker M."/>
        </authorList>
    </citation>
    <scope>NUCLEOTIDE SEQUENCE [LARGE SCALE GENOMIC DNA]</scope>
    <source>
        <strain evidence="8 9">DSM 28823</strain>
    </source>
</reference>
<protein>
    <submittedName>
        <fullName evidence="8">Phage shock protein C (PspC) family protein</fullName>
    </submittedName>
</protein>
<keyword evidence="4 6" id="KW-1133">Transmembrane helix</keyword>
<dbReference type="InterPro" id="IPR052027">
    <property type="entry name" value="PspC"/>
</dbReference>
<dbReference type="EMBL" id="QAAD01000006">
    <property type="protein sequence ID" value="PTN09068.1"/>
    <property type="molecule type" value="Genomic_DNA"/>
</dbReference>
<organism evidence="8 9">
    <name type="scientific">Mangrovibacterium marinum</name>
    <dbReference type="NCBI Taxonomy" id="1639118"/>
    <lineage>
        <taxon>Bacteria</taxon>
        <taxon>Pseudomonadati</taxon>
        <taxon>Bacteroidota</taxon>
        <taxon>Bacteroidia</taxon>
        <taxon>Marinilabiliales</taxon>
        <taxon>Prolixibacteraceae</taxon>
        <taxon>Mangrovibacterium</taxon>
    </lineage>
</organism>
<accession>A0A2T5C2X4</accession>
<sequence length="66" mass="7477">MKRLIKSYDRVFAGVCGGISDYINPEMDPLIIRLLWAVFSVFNPFLILVYLVLALVMPTSQAIESK</sequence>
<comment type="caution">
    <text evidence="8">The sequence shown here is derived from an EMBL/GenBank/DDBJ whole genome shotgun (WGS) entry which is preliminary data.</text>
</comment>
<dbReference type="InterPro" id="IPR007168">
    <property type="entry name" value="Phageshock_PspC_N"/>
</dbReference>
<proteinExistence type="predicted"/>
<keyword evidence="2" id="KW-1003">Cell membrane</keyword>
<dbReference type="PANTHER" id="PTHR33885">
    <property type="entry name" value="PHAGE SHOCK PROTEIN C"/>
    <property type="match status" value="1"/>
</dbReference>
<comment type="subcellular location">
    <subcellularLocation>
        <location evidence="1">Cell membrane</location>
        <topology evidence="1">Single-pass membrane protein</topology>
    </subcellularLocation>
</comment>
<keyword evidence="9" id="KW-1185">Reference proteome</keyword>
<evidence type="ECO:0000313" key="9">
    <source>
        <dbReference type="Proteomes" id="UP000243525"/>
    </source>
</evidence>
<feature type="domain" description="Phage shock protein PspC N-terminal" evidence="7">
    <location>
        <begin position="2"/>
        <end position="59"/>
    </location>
</feature>
<dbReference type="Pfam" id="PF04024">
    <property type="entry name" value="PspC"/>
    <property type="match status" value="1"/>
</dbReference>